<comment type="caution">
    <text evidence="1">The sequence shown here is derived from an EMBL/GenBank/DDBJ whole genome shotgun (WGS) entry which is preliminary data.</text>
</comment>
<gene>
    <name evidence="1" type="ORF">H8705_13215</name>
</gene>
<accession>A0A926EUF1</accession>
<dbReference type="Proteomes" id="UP000623678">
    <property type="component" value="Unassembled WGS sequence"/>
</dbReference>
<dbReference type="AlphaFoldDB" id="A0A926EUF1"/>
<evidence type="ECO:0000313" key="1">
    <source>
        <dbReference type="EMBL" id="MBC8586539.1"/>
    </source>
</evidence>
<reference evidence="1" key="1">
    <citation type="submission" date="2020-08" db="EMBL/GenBank/DDBJ databases">
        <title>Genome public.</title>
        <authorList>
            <person name="Liu C."/>
            <person name="Sun Q."/>
        </authorList>
    </citation>
    <scope>NUCLEOTIDE SEQUENCE</scope>
    <source>
        <strain evidence="1">NSJ-64</strain>
    </source>
</reference>
<sequence length="83" mass="9357">MSNFNFSQNQMDQLLHMASKKMGTDPENLKQQMQNGSYETILNGLPSPQAAQIRSFMSNPQALEQLMNSPKVRELLQGLMGKN</sequence>
<keyword evidence="2" id="KW-1185">Reference proteome</keyword>
<organism evidence="1 2">
    <name type="scientific">Youxingia wuxianensis</name>
    <dbReference type="NCBI Taxonomy" id="2763678"/>
    <lineage>
        <taxon>Bacteria</taxon>
        <taxon>Bacillati</taxon>
        <taxon>Bacillota</taxon>
        <taxon>Clostridia</taxon>
        <taxon>Eubacteriales</taxon>
        <taxon>Oscillospiraceae</taxon>
        <taxon>Youxingia</taxon>
    </lineage>
</organism>
<name>A0A926EUF1_9FIRM</name>
<dbReference type="RefSeq" id="WP_262396258.1">
    <property type="nucleotide sequence ID" value="NZ_JACRTD010000014.1"/>
</dbReference>
<protein>
    <submittedName>
        <fullName evidence="1">Uncharacterized protein</fullName>
    </submittedName>
</protein>
<evidence type="ECO:0000313" key="2">
    <source>
        <dbReference type="Proteomes" id="UP000623678"/>
    </source>
</evidence>
<dbReference type="EMBL" id="JACRTD010000014">
    <property type="protein sequence ID" value="MBC8586539.1"/>
    <property type="molecule type" value="Genomic_DNA"/>
</dbReference>
<proteinExistence type="predicted"/>